<dbReference type="EMBL" id="CAMAPF010001088">
    <property type="protein sequence ID" value="CAH9145910.1"/>
    <property type="molecule type" value="Genomic_DNA"/>
</dbReference>
<dbReference type="PANTHER" id="PTHR16684:SF11">
    <property type="entry name" value="CENTROMERE PROTEIN C"/>
    <property type="match status" value="1"/>
</dbReference>
<organism evidence="5 6">
    <name type="scientific">Cuscuta epithymum</name>
    <dbReference type="NCBI Taxonomy" id="186058"/>
    <lineage>
        <taxon>Eukaryota</taxon>
        <taxon>Viridiplantae</taxon>
        <taxon>Streptophyta</taxon>
        <taxon>Embryophyta</taxon>
        <taxon>Tracheophyta</taxon>
        <taxon>Spermatophyta</taxon>
        <taxon>Magnoliopsida</taxon>
        <taxon>eudicotyledons</taxon>
        <taxon>Gunneridae</taxon>
        <taxon>Pentapetalae</taxon>
        <taxon>asterids</taxon>
        <taxon>lamiids</taxon>
        <taxon>Solanales</taxon>
        <taxon>Convolvulaceae</taxon>
        <taxon>Cuscuteae</taxon>
        <taxon>Cuscuta</taxon>
        <taxon>Cuscuta subgen. Cuscuta</taxon>
    </lineage>
</organism>
<comment type="similarity">
    <text evidence="2">Belongs to the CENP-C/MIF2 family.</text>
</comment>
<feature type="region of interest" description="Disordered" evidence="4">
    <location>
        <begin position="519"/>
        <end position="549"/>
    </location>
</feature>
<dbReference type="InterPro" id="IPR028386">
    <property type="entry name" value="CENP-C/Mif2/cnp3"/>
</dbReference>
<dbReference type="Proteomes" id="UP001152523">
    <property type="component" value="Unassembled WGS sequence"/>
</dbReference>
<comment type="caution">
    <text evidence="5">The sequence shown here is derived from an EMBL/GenBank/DDBJ whole genome shotgun (WGS) entry which is preliminary data.</text>
</comment>
<evidence type="ECO:0000313" key="5">
    <source>
        <dbReference type="EMBL" id="CAH9145910.1"/>
    </source>
</evidence>
<sequence length="616" mass="69501">MAMEHRTSYESDPLNAFAGLFLLPREISNPSEASRASQLNDLQSIHLVMKSAGLRNAEKLIEESKAIVDNGSEQLLTAYYPHFISHLGLDDHVDRKGEKDKALELRPNLGRKRSGFSMKPYGSQPTVITLGPKVDLDQITDPEEYFLAFKKLENAQQEINRQLGVVDNHSNTNILLTNSRHPQQPLHSRRKAKFKHIHPIVRFDDIDTVIPSKDIRELDDVCSPKSDSQLENNTHDAELRESELAGVITEEENRLNYAMDRLLSHNLEEFQGDRVFSLLQEELQLKPLDSSALLISHPTTSTEINKIKKNSDVSLLDNQAYRCTETNAHSDSIDTGHCESPDWTVGDDEVHTDEGYIAMRGMELFNESHGSMGQHNEGNHVDIQTNDGKLSTQYKDSDGQVCGSDCIDKDECTHVQDLPLSQVQEEADDTTNASYAIETNNQSFMYCQLDEHAKDFPSAYSSEQIHSADDAYISENCTGVQNPSNQSKFVAAKGHMMDMRSAVTDTNPRQHIMKRRATEQTRKNNPFRGRRETRSLKSRPSVADGGTMFEGGVRRSKRIKSRPLDFWKGEKLLFGRVNESVKLIGVKYESPTSGNMKVKSYVSDKYKEVLELAARD</sequence>
<evidence type="ECO:0000256" key="4">
    <source>
        <dbReference type="SAM" id="MobiDB-lite"/>
    </source>
</evidence>
<dbReference type="GO" id="GO:0051315">
    <property type="term" value="P:attachment of mitotic spindle microtubules to kinetochore"/>
    <property type="evidence" value="ECO:0007669"/>
    <property type="project" value="TreeGrafter"/>
</dbReference>
<proteinExistence type="inferred from homology"/>
<gene>
    <name evidence="5" type="ORF">CEPIT_LOCUS42586</name>
</gene>
<dbReference type="GO" id="GO:0051455">
    <property type="term" value="P:spindle attachment to meiosis I kinetochore"/>
    <property type="evidence" value="ECO:0007669"/>
    <property type="project" value="TreeGrafter"/>
</dbReference>
<reference evidence="5" key="1">
    <citation type="submission" date="2022-07" db="EMBL/GenBank/DDBJ databases">
        <authorList>
            <person name="Macas J."/>
            <person name="Novak P."/>
            <person name="Neumann P."/>
        </authorList>
    </citation>
    <scope>NUCLEOTIDE SEQUENCE</scope>
</reference>
<evidence type="ECO:0000256" key="1">
    <source>
        <dbReference type="ARBA" id="ARBA00004123"/>
    </source>
</evidence>
<evidence type="ECO:0000256" key="3">
    <source>
        <dbReference type="ARBA" id="ARBA00023242"/>
    </source>
</evidence>
<dbReference type="GO" id="GO:0051382">
    <property type="term" value="P:kinetochore assembly"/>
    <property type="evidence" value="ECO:0007669"/>
    <property type="project" value="InterPro"/>
</dbReference>
<keyword evidence="3" id="KW-0539">Nucleus</keyword>
<dbReference type="AlphaFoldDB" id="A0AAV0GD60"/>
<evidence type="ECO:0000313" key="6">
    <source>
        <dbReference type="Proteomes" id="UP001152523"/>
    </source>
</evidence>
<dbReference type="GO" id="GO:0019237">
    <property type="term" value="F:centromeric DNA binding"/>
    <property type="evidence" value="ECO:0007669"/>
    <property type="project" value="InterPro"/>
</dbReference>
<protein>
    <recommendedName>
        <fullName evidence="7">Centromere protein C</fullName>
    </recommendedName>
</protein>
<comment type="subcellular location">
    <subcellularLocation>
        <location evidence="1">Nucleus</location>
    </subcellularLocation>
</comment>
<dbReference type="PANTHER" id="PTHR16684">
    <property type="entry name" value="CENTROMERE PROTEIN C"/>
    <property type="match status" value="1"/>
</dbReference>
<name>A0AAV0GD60_9ASTE</name>
<evidence type="ECO:0008006" key="7">
    <source>
        <dbReference type="Google" id="ProtNLM"/>
    </source>
</evidence>
<dbReference type="GO" id="GO:0005634">
    <property type="term" value="C:nucleus"/>
    <property type="evidence" value="ECO:0007669"/>
    <property type="project" value="UniProtKB-SubCell"/>
</dbReference>
<keyword evidence="6" id="KW-1185">Reference proteome</keyword>
<evidence type="ECO:0000256" key="2">
    <source>
        <dbReference type="ARBA" id="ARBA00010291"/>
    </source>
</evidence>
<accession>A0AAV0GD60</accession>
<dbReference type="GO" id="GO:0000776">
    <property type="term" value="C:kinetochore"/>
    <property type="evidence" value="ECO:0007669"/>
    <property type="project" value="InterPro"/>
</dbReference>